<evidence type="ECO:0000256" key="3">
    <source>
        <dbReference type="SAM" id="MobiDB-lite"/>
    </source>
</evidence>
<protein>
    <recommendedName>
        <fullName evidence="6">Pentatricopeptide repeat-containing protein</fullName>
    </recommendedName>
</protein>
<dbReference type="Proteomes" id="UP001419268">
    <property type="component" value="Unassembled WGS sequence"/>
</dbReference>
<dbReference type="InterPro" id="IPR011990">
    <property type="entry name" value="TPR-like_helical_dom_sf"/>
</dbReference>
<evidence type="ECO:0000256" key="1">
    <source>
        <dbReference type="ARBA" id="ARBA00022737"/>
    </source>
</evidence>
<accession>A0AAP0HLT2</accession>
<keyword evidence="1" id="KW-0677">Repeat</keyword>
<dbReference type="PROSITE" id="PS51375">
    <property type="entry name" value="PPR"/>
    <property type="match status" value="1"/>
</dbReference>
<keyword evidence="5" id="KW-1185">Reference proteome</keyword>
<name>A0AAP0HLT2_9MAGN</name>
<sequence>MPMRNVVSWNCLISGYVAKGMTKEALELFERKWVEKVDRPNVVTWNIKIPTYAGLVGQPPIRGGGGLANALREVEDHREVDVYPEWVELHQEIEDHYRTYCFYCTVVRLRFRHYFTVIIDKPTSTTHILAILPTSPSSSNHAPSSHSDHSASSSQHDTPSPTISAPLSNVSPAPSGGSHEAMGALARALQRHNGAPRNLLSSPFPPAPLIAPQGEEEARPILLDFPLLLSLSVENEHGKPLGFTFFRSLCMEDDQNLQKGDDY</sequence>
<feature type="region of interest" description="Disordered" evidence="3">
    <location>
        <begin position="135"/>
        <end position="181"/>
    </location>
</feature>
<comment type="caution">
    <text evidence="4">The sequence shown here is derived from an EMBL/GenBank/DDBJ whole genome shotgun (WGS) entry which is preliminary data.</text>
</comment>
<reference evidence="4 5" key="1">
    <citation type="submission" date="2024-01" db="EMBL/GenBank/DDBJ databases">
        <title>Genome assemblies of Stephania.</title>
        <authorList>
            <person name="Yang L."/>
        </authorList>
    </citation>
    <scope>NUCLEOTIDE SEQUENCE [LARGE SCALE GENOMIC DNA]</scope>
    <source>
        <strain evidence="4">JXDWG</strain>
        <tissue evidence="4">Leaf</tissue>
    </source>
</reference>
<dbReference type="EMBL" id="JBBNAG010000012">
    <property type="protein sequence ID" value="KAK9089337.1"/>
    <property type="molecule type" value="Genomic_DNA"/>
</dbReference>
<feature type="compositionally biased region" description="Low complexity" evidence="3">
    <location>
        <begin position="135"/>
        <end position="157"/>
    </location>
</feature>
<feature type="repeat" description="PPR" evidence="2">
    <location>
        <begin position="5"/>
        <end position="40"/>
    </location>
</feature>
<dbReference type="Gene3D" id="1.25.40.10">
    <property type="entry name" value="Tetratricopeptide repeat domain"/>
    <property type="match status" value="1"/>
</dbReference>
<organism evidence="4 5">
    <name type="scientific">Stephania cephalantha</name>
    <dbReference type="NCBI Taxonomy" id="152367"/>
    <lineage>
        <taxon>Eukaryota</taxon>
        <taxon>Viridiplantae</taxon>
        <taxon>Streptophyta</taxon>
        <taxon>Embryophyta</taxon>
        <taxon>Tracheophyta</taxon>
        <taxon>Spermatophyta</taxon>
        <taxon>Magnoliopsida</taxon>
        <taxon>Ranunculales</taxon>
        <taxon>Menispermaceae</taxon>
        <taxon>Menispermoideae</taxon>
        <taxon>Cissampelideae</taxon>
        <taxon>Stephania</taxon>
    </lineage>
</organism>
<evidence type="ECO:0008006" key="6">
    <source>
        <dbReference type="Google" id="ProtNLM"/>
    </source>
</evidence>
<evidence type="ECO:0000313" key="5">
    <source>
        <dbReference type="Proteomes" id="UP001419268"/>
    </source>
</evidence>
<gene>
    <name evidence="4" type="ORF">Scep_028419</name>
</gene>
<dbReference type="InterPro" id="IPR002885">
    <property type="entry name" value="PPR_rpt"/>
</dbReference>
<dbReference type="AlphaFoldDB" id="A0AAP0HLT2"/>
<proteinExistence type="predicted"/>
<dbReference type="NCBIfam" id="TIGR00756">
    <property type="entry name" value="PPR"/>
    <property type="match status" value="1"/>
</dbReference>
<evidence type="ECO:0000256" key="2">
    <source>
        <dbReference type="PROSITE-ProRule" id="PRU00708"/>
    </source>
</evidence>
<dbReference type="Pfam" id="PF13041">
    <property type="entry name" value="PPR_2"/>
    <property type="match status" value="1"/>
</dbReference>
<feature type="compositionally biased region" description="Polar residues" evidence="3">
    <location>
        <begin position="158"/>
        <end position="172"/>
    </location>
</feature>
<evidence type="ECO:0000313" key="4">
    <source>
        <dbReference type="EMBL" id="KAK9089337.1"/>
    </source>
</evidence>